<accession>A0ACA9K889</accession>
<gene>
    <name evidence="1" type="ORF">SPELUC_LOCUS1137</name>
</gene>
<proteinExistence type="predicted"/>
<dbReference type="Proteomes" id="UP000789366">
    <property type="component" value="Unassembled WGS sequence"/>
</dbReference>
<protein>
    <submittedName>
        <fullName evidence="1">5007_t:CDS:1</fullName>
    </submittedName>
</protein>
<name>A0ACA9K889_9GLOM</name>
<reference evidence="1" key="1">
    <citation type="submission" date="2021-06" db="EMBL/GenBank/DDBJ databases">
        <authorList>
            <person name="Kallberg Y."/>
            <person name="Tangrot J."/>
            <person name="Rosling A."/>
        </authorList>
    </citation>
    <scope>NUCLEOTIDE SEQUENCE</scope>
    <source>
        <strain evidence="1">28 12/20/2015</strain>
    </source>
</reference>
<comment type="caution">
    <text evidence="1">The sequence shown here is derived from an EMBL/GenBank/DDBJ whole genome shotgun (WGS) entry which is preliminary data.</text>
</comment>
<keyword evidence="2" id="KW-1185">Reference proteome</keyword>
<evidence type="ECO:0000313" key="2">
    <source>
        <dbReference type="Proteomes" id="UP000789366"/>
    </source>
</evidence>
<sequence length="295" mass="33037">MEIKNNLEDSSSFLLSASVRDNVVRKKGGRPKKSTASSLPKSSNNGNLVMKIRTKPQSARVILVPPKSNEKGAVKKKRGRPPKNRTLVSPISSNVEVAVPRMRGKPPKYHSDIIPFNSKSVMPKRRGRPPKRRAISEPSKTSSSDKRQIRTPKYIKKEFGTNSRIQVKCPRSESRVVSVLIEQKAPYMMNECNSIDSNDNEKTEAFTQVNEPVEPSAIIWLPKQNESTGAFRIGANDVLMGINRNNSYIEDTLNSITEQENASDHSLAFDTPSVNILDPWFDSYFGFSTFNDDLV</sequence>
<organism evidence="1 2">
    <name type="scientific">Cetraspora pellucida</name>
    <dbReference type="NCBI Taxonomy" id="1433469"/>
    <lineage>
        <taxon>Eukaryota</taxon>
        <taxon>Fungi</taxon>
        <taxon>Fungi incertae sedis</taxon>
        <taxon>Mucoromycota</taxon>
        <taxon>Glomeromycotina</taxon>
        <taxon>Glomeromycetes</taxon>
        <taxon>Diversisporales</taxon>
        <taxon>Gigasporaceae</taxon>
        <taxon>Cetraspora</taxon>
    </lineage>
</organism>
<evidence type="ECO:0000313" key="1">
    <source>
        <dbReference type="EMBL" id="CAG8458179.1"/>
    </source>
</evidence>
<dbReference type="EMBL" id="CAJVPW010000549">
    <property type="protein sequence ID" value="CAG8458179.1"/>
    <property type="molecule type" value="Genomic_DNA"/>
</dbReference>